<keyword evidence="13" id="KW-1185">Reference proteome</keyword>
<evidence type="ECO:0000256" key="9">
    <source>
        <dbReference type="RuleBase" id="RU004389"/>
    </source>
</evidence>
<dbReference type="GO" id="GO:0003746">
    <property type="term" value="F:translation elongation factor activity"/>
    <property type="evidence" value="ECO:0007669"/>
    <property type="project" value="UniProtKB-UniRule"/>
</dbReference>
<dbReference type="PIRSF" id="PIRSF005901">
    <property type="entry name" value="EF-P"/>
    <property type="match status" value="1"/>
</dbReference>
<dbReference type="AlphaFoldDB" id="A0A5J6MS16"/>
<feature type="domain" description="Translation elongation factor P/YeiP central" evidence="11">
    <location>
        <begin position="68"/>
        <end position="122"/>
    </location>
</feature>
<evidence type="ECO:0000256" key="3">
    <source>
        <dbReference type="ARBA" id="ARBA00009479"/>
    </source>
</evidence>
<organism evidence="12 13">
    <name type="scientific">Hypericibacter terrae</name>
    <dbReference type="NCBI Taxonomy" id="2602015"/>
    <lineage>
        <taxon>Bacteria</taxon>
        <taxon>Pseudomonadati</taxon>
        <taxon>Pseudomonadota</taxon>
        <taxon>Alphaproteobacteria</taxon>
        <taxon>Rhodospirillales</taxon>
        <taxon>Dongiaceae</taxon>
        <taxon>Hypericibacter</taxon>
    </lineage>
</organism>
<proteinExistence type="inferred from homology"/>
<dbReference type="SUPFAM" id="SSF50104">
    <property type="entry name" value="Translation proteins SH3-like domain"/>
    <property type="match status" value="1"/>
</dbReference>
<dbReference type="Pfam" id="PF08207">
    <property type="entry name" value="EFP_N"/>
    <property type="match status" value="1"/>
</dbReference>
<dbReference type="InterPro" id="IPR015365">
    <property type="entry name" value="Elong-fact-P_C"/>
</dbReference>
<dbReference type="SMART" id="SM01185">
    <property type="entry name" value="EFP"/>
    <property type="match status" value="1"/>
</dbReference>
<comment type="subcellular location">
    <subcellularLocation>
        <location evidence="1 7">Cytoplasm</location>
    </subcellularLocation>
</comment>
<dbReference type="PROSITE" id="PS01275">
    <property type="entry name" value="EFP"/>
    <property type="match status" value="1"/>
</dbReference>
<dbReference type="UniPathway" id="UPA00345"/>
<dbReference type="Gene3D" id="2.30.30.30">
    <property type="match status" value="1"/>
</dbReference>
<evidence type="ECO:0000313" key="13">
    <source>
        <dbReference type="Proteomes" id="UP000326202"/>
    </source>
</evidence>
<dbReference type="OrthoDB" id="9801844at2"/>
<keyword evidence="5 7" id="KW-0251">Elongation factor</keyword>
<dbReference type="PANTHER" id="PTHR30053:SF14">
    <property type="entry name" value="TRANSLATION ELONGATION FACTOR KOW-LIKE DOMAIN-CONTAINING PROTEIN"/>
    <property type="match status" value="1"/>
</dbReference>
<evidence type="ECO:0000259" key="11">
    <source>
        <dbReference type="SMART" id="SM01185"/>
    </source>
</evidence>
<dbReference type="InterPro" id="IPR013185">
    <property type="entry name" value="Transl_elong_KOW-like"/>
</dbReference>
<dbReference type="Proteomes" id="UP000326202">
    <property type="component" value="Chromosome"/>
</dbReference>
<name>A0A5J6MS16_9PROT</name>
<evidence type="ECO:0000256" key="6">
    <source>
        <dbReference type="ARBA" id="ARBA00022917"/>
    </source>
</evidence>
<comment type="pathway">
    <text evidence="2 7">Protein biosynthesis; polypeptide chain elongation.</text>
</comment>
<sequence>MKLKGNEIRGGNVIEHNGRLWRVAKINIVQMGNWRSYLQAELRDIRDGTKVNERFGSGDVVEKVQLEEKDYQYLFQDGDEYTFMDSETFEQITLSAEAVGDAHVYLQENMTVSIQSYEGQPLSVALPGTVIMTITEADPVVKGQTASSSYKPAKLENGVRILVPPHIGAGTRVVVNTADSSYVERAKD</sequence>
<dbReference type="InterPro" id="IPR011768">
    <property type="entry name" value="Transl_elongation_fac_P"/>
</dbReference>
<dbReference type="Pfam" id="PF01132">
    <property type="entry name" value="EFP"/>
    <property type="match status" value="1"/>
</dbReference>
<dbReference type="FunFam" id="2.40.50.140:FF:000004">
    <property type="entry name" value="Elongation factor P"/>
    <property type="match status" value="1"/>
</dbReference>
<evidence type="ECO:0000256" key="4">
    <source>
        <dbReference type="ARBA" id="ARBA00022490"/>
    </source>
</evidence>
<dbReference type="FunFam" id="2.40.50.140:FF:000009">
    <property type="entry name" value="Elongation factor P"/>
    <property type="match status" value="1"/>
</dbReference>
<keyword evidence="6 7" id="KW-0648">Protein biosynthesis</keyword>
<protein>
    <recommendedName>
        <fullName evidence="7 8">Elongation factor P</fullName>
        <shortName evidence="7">EF-P</shortName>
    </recommendedName>
</protein>
<dbReference type="HAMAP" id="MF_00141">
    <property type="entry name" value="EF_P"/>
    <property type="match status" value="1"/>
</dbReference>
<comment type="function">
    <text evidence="7">Involved in peptide bond synthesis. Stimulates efficient translation and peptide-bond synthesis on native or reconstituted 70S ribosomes in vitro. Probably functions indirectly by altering the affinity of the ribosome for aminoacyl-tRNA, thus increasing their reactivity as acceptors for peptidyl transferase.</text>
</comment>
<dbReference type="CDD" id="cd05794">
    <property type="entry name" value="S1_EF-P_repeat_2"/>
    <property type="match status" value="1"/>
</dbReference>
<dbReference type="SMART" id="SM00841">
    <property type="entry name" value="Elong-fact-P_C"/>
    <property type="match status" value="1"/>
</dbReference>
<evidence type="ECO:0000256" key="1">
    <source>
        <dbReference type="ARBA" id="ARBA00004496"/>
    </source>
</evidence>
<gene>
    <name evidence="7 12" type="primary">efp</name>
    <name evidence="12" type="ORF">FRZ44_41410</name>
</gene>
<dbReference type="KEGG" id="htq:FRZ44_41410"/>
<dbReference type="PANTHER" id="PTHR30053">
    <property type="entry name" value="ELONGATION FACTOR P"/>
    <property type="match status" value="1"/>
</dbReference>
<dbReference type="Gene3D" id="2.40.50.140">
    <property type="entry name" value="Nucleic acid-binding proteins"/>
    <property type="match status" value="2"/>
</dbReference>
<dbReference type="NCBIfam" id="TIGR00038">
    <property type="entry name" value="efp"/>
    <property type="match status" value="1"/>
</dbReference>
<dbReference type="InterPro" id="IPR014722">
    <property type="entry name" value="Rib_uL2_dom2"/>
</dbReference>
<dbReference type="GO" id="GO:0043043">
    <property type="term" value="P:peptide biosynthetic process"/>
    <property type="evidence" value="ECO:0007669"/>
    <property type="project" value="InterPro"/>
</dbReference>
<dbReference type="InterPro" id="IPR001059">
    <property type="entry name" value="Transl_elong_P/YeiP_cen"/>
</dbReference>
<evidence type="ECO:0000256" key="2">
    <source>
        <dbReference type="ARBA" id="ARBA00004815"/>
    </source>
</evidence>
<accession>A0A5J6MS16</accession>
<evidence type="ECO:0000256" key="8">
    <source>
        <dbReference type="NCBIfam" id="TIGR00038"/>
    </source>
</evidence>
<dbReference type="RefSeq" id="WP_151178949.1">
    <property type="nucleotide sequence ID" value="NZ_CP042906.1"/>
</dbReference>
<dbReference type="InterPro" id="IPR020599">
    <property type="entry name" value="Transl_elong_fac_P/YeiP"/>
</dbReference>
<dbReference type="CDD" id="cd04470">
    <property type="entry name" value="S1_EF-P_repeat_1"/>
    <property type="match status" value="1"/>
</dbReference>
<evidence type="ECO:0000256" key="7">
    <source>
        <dbReference type="HAMAP-Rule" id="MF_00141"/>
    </source>
</evidence>
<dbReference type="InterPro" id="IPR012340">
    <property type="entry name" value="NA-bd_OB-fold"/>
</dbReference>
<feature type="domain" description="Elongation factor P C-terminal" evidence="10">
    <location>
        <begin position="130"/>
        <end position="185"/>
    </location>
</feature>
<dbReference type="GO" id="GO:0005829">
    <property type="term" value="C:cytosol"/>
    <property type="evidence" value="ECO:0007669"/>
    <property type="project" value="UniProtKB-ARBA"/>
</dbReference>
<dbReference type="Pfam" id="PF09285">
    <property type="entry name" value="Elong-fact-P_C"/>
    <property type="match status" value="1"/>
</dbReference>
<evidence type="ECO:0000313" key="12">
    <source>
        <dbReference type="EMBL" id="QEX18830.1"/>
    </source>
</evidence>
<evidence type="ECO:0000259" key="10">
    <source>
        <dbReference type="SMART" id="SM00841"/>
    </source>
</evidence>
<comment type="similarity">
    <text evidence="3 7 9">Belongs to the elongation factor P family.</text>
</comment>
<dbReference type="SUPFAM" id="SSF50249">
    <property type="entry name" value="Nucleic acid-binding proteins"/>
    <property type="match status" value="2"/>
</dbReference>
<evidence type="ECO:0000256" key="5">
    <source>
        <dbReference type="ARBA" id="ARBA00022768"/>
    </source>
</evidence>
<reference evidence="12 13" key="1">
    <citation type="submission" date="2019-08" db="EMBL/GenBank/DDBJ databases">
        <title>Hyperibacter terrae gen. nov., sp. nov. and Hyperibacter viscosus sp. nov., two new members in the family Rhodospirillaceae isolated from the rhizosphere of Hypericum perforatum.</title>
        <authorList>
            <person name="Noviana Z."/>
        </authorList>
    </citation>
    <scope>NUCLEOTIDE SEQUENCE [LARGE SCALE GENOMIC DNA]</scope>
    <source>
        <strain evidence="12 13">R5913</strain>
    </source>
</reference>
<keyword evidence="4 7" id="KW-0963">Cytoplasm</keyword>
<dbReference type="NCBIfam" id="NF001810">
    <property type="entry name" value="PRK00529.1"/>
    <property type="match status" value="1"/>
</dbReference>
<dbReference type="EMBL" id="CP042906">
    <property type="protein sequence ID" value="QEX18830.1"/>
    <property type="molecule type" value="Genomic_DNA"/>
</dbReference>
<dbReference type="InterPro" id="IPR013852">
    <property type="entry name" value="Transl_elong_P/YeiP_CS"/>
</dbReference>
<dbReference type="InterPro" id="IPR008991">
    <property type="entry name" value="Translation_prot_SH3-like_sf"/>
</dbReference>